<reference evidence="1" key="1">
    <citation type="submission" date="2021-05" db="EMBL/GenBank/DDBJ databases">
        <authorList>
            <person name="Scholz U."/>
            <person name="Mascher M."/>
            <person name="Fiebig A."/>
        </authorList>
    </citation>
    <scope>NUCLEOTIDE SEQUENCE [LARGE SCALE GENOMIC DNA]</scope>
</reference>
<keyword evidence="2" id="KW-1185">Reference proteome</keyword>
<sequence length="585" mass="63661">MSPRPLPPRPPQPRRLTFDSSPSASASKRQLAFLLPGTAPAPSTARHPGSVGGGITMEQIMEVIRSIRSAVRGETGATDARVRVPSKRRLDTSTPCTAVPSAAKRRLDNPTPCTAAPSATKRRLNTPTPCTAAPSAATKRRRLDDYHPCTATPKIRRRLLTNSPCTSSPKSRRRRAVHPVEVIGRIRNLTADASALDIGGTSVRVRSRDAGGGRPCLRDFTLDGVSASDEEGLEAFYGRFVRPRVQGVRAGANCTVMLYGPTGSGKSHTMFGTAEEPGIVYRALLDIQDGAGGNGGEHVQLSFLEIYNEQVRLEVIGTKARNATYISENDAGKIAREVVELVKRRAVKTTSCNARSSRSHCMIIVDVPAVGGRLMLVDMAGSENVEAAGQTGNVAKSETGNINQGNTTLKRVVESIANGDSHVPFRDSKLTMLLRDSFEDERSKILMTLCASPDPKELHKTISTLEYGARAKSITHHATRTSTPMDKMCSKEKEAQQSIRLKDDELARLTAKLTLVEAREAAANAEAIRDAEEAQFLWGELRKMKEKMLMQQQELLAVKQRLQEVEREKLDIYEQNPSPSLPGTS</sequence>
<accession>A0ACD5ZE90</accession>
<name>A0ACD5ZE90_AVESA</name>
<evidence type="ECO:0000313" key="2">
    <source>
        <dbReference type="Proteomes" id="UP001732700"/>
    </source>
</evidence>
<organism evidence="1 2">
    <name type="scientific">Avena sativa</name>
    <name type="common">Oat</name>
    <dbReference type="NCBI Taxonomy" id="4498"/>
    <lineage>
        <taxon>Eukaryota</taxon>
        <taxon>Viridiplantae</taxon>
        <taxon>Streptophyta</taxon>
        <taxon>Embryophyta</taxon>
        <taxon>Tracheophyta</taxon>
        <taxon>Spermatophyta</taxon>
        <taxon>Magnoliopsida</taxon>
        <taxon>Liliopsida</taxon>
        <taxon>Poales</taxon>
        <taxon>Poaceae</taxon>
        <taxon>BOP clade</taxon>
        <taxon>Pooideae</taxon>
        <taxon>Poodae</taxon>
        <taxon>Poeae</taxon>
        <taxon>Poeae Chloroplast Group 1 (Aveneae type)</taxon>
        <taxon>Aveninae</taxon>
        <taxon>Avena</taxon>
    </lineage>
</organism>
<reference evidence="1" key="2">
    <citation type="submission" date="2025-09" db="UniProtKB">
        <authorList>
            <consortium name="EnsemblPlants"/>
        </authorList>
    </citation>
    <scope>IDENTIFICATION</scope>
</reference>
<dbReference type="Proteomes" id="UP001732700">
    <property type="component" value="Chromosome 6D"/>
</dbReference>
<dbReference type="EnsemblPlants" id="AVESA.00010b.r2.6DG1153440.1">
    <property type="protein sequence ID" value="AVESA.00010b.r2.6DG1153440.1.CDS"/>
    <property type="gene ID" value="AVESA.00010b.r2.6DG1153440"/>
</dbReference>
<protein>
    <submittedName>
        <fullName evidence="1">Uncharacterized protein</fullName>
    </submittedName>
</protein>
<proteinExistence type="predicted"/>
<evidence type="ECO:0000313" key="1">
    <source>
        <dbReference type="EnsemblPlants" id="AVESA.00010b.r2.6DG1153440.1.CDS"/>
    </source>
</evidence>